<evidence type="ECO:0000313" key="2">
    <source>
        <dbReference type="EMBL" id="CUJ82391.1"/>
    </source>
</evidence>
<sequence>MITLLGAAPNTGNQGVSALCYSAVSGLAQRGIATVNVADHGLGRRQTRWSIDGRDIDVGLIGLSNNRRLWRGDCLRTVAFLAQFGGLGNAAAHSVLSSRAVLDVSGGDSFTDLYGEKRFQAMCRTKRLALDNDRPLILLPQTLGPFKDSAKKAEAVDILRRAHAIWVRDSKSYEFLKSELGSDFDPARHHLGVDMAVLLPTTQPAIAVPSVIDGWLSDAATPVAGLNVSGLLWQNPEQAQADFGLADNHRRQLLSAARTILDSDPNMRLVLVPHVNRPENDPESDWEAARALETMLQSEYGDRTATLPQDYTAPELKATISRMDWFAGARMHATIAGFSSGVPTLGLGYSDKAAGVFEECGFVGSVADLREMDAETLAHAVKESLEMRAQTKHDLDAALPALLQRASDQMDQVAAAIRATEV</sequence>
<dbReference type="PANTHER" id="PTHR36836:SF1">
    <property type="entry name" value="COLANIC ACID BIOSYNTHESIS PROTEIN WCAK"/>
    <property type="match status" value="1"/>
</dbReference>
<dbReference type="STRING" id="1715693.PH7735_00143"/>
<feature type="domain" description="Polysaccharide pyruvyl transferase" evidence="1">
    <location>
        <begin position="76"/>
        <end position="350"/>
    </location>
</feature>
<accession>A0A0P1IL08</accession>
<dbReference type="AlphaFoldDB" id="A0A0P1IL08"/>
<dbReference type="EMBL" id="CYTW01000001">
    <property type="protein sequence ID" value="CUJ82391.1"/>
    <property type="molecule type" value="Genomic_DNA"/>
</dbReference>
<protein>
    <submittedName>
        <fullName evidence="2">Colanic acid biosynthesis protein</fullName>
    </submittedName>
</protein>
<evidence type="ECO:0000259" key="1">
    <source>
        <dbReference type="Pfam" id="PF04230"/>
    </source>
</evidence>
<dbReference type="GeneID" id="83879244"/>
<keyword evidence="3" id="KW-1185">Reference proteome</keyword>
<organism evidence="2 3">
    <name type="scientific">Shimia thalassica</name>
    <dbReference type="NCBI Taxonomy" id="1715693"/>
    <lineage>
        <taxon>Bacteria</taxon>
        <taxon>Pseudomonadati</taxon>
        <taxon>Pseudomonadota</taxon>
        <taxon>Alphaproteobacteria</taxon>
        <taxon>Rhodobacterales</taxon>
        <taxon>Roseobacteraceae</taxon>
    </lineage>
</organism>
<proteinExistence type="predicted"/>
<gene>
    <name evidence="2" type="ORF">PH7735_00143</name>
</gene>
<reference evidence="3" key="1">
    <citation type="submission" date="2015-09" db="EMBL/GenBank/DDBJ databases">
        <authorList>
            <person name="Rodrigo-Torres Lidia"/>
            <person name="Arahal R.David."/>
        </authorList>
    </citation>
    <scope>NUCLEOTIDE SEQUENCE [LARGE SCALE GENOMIC DNA]</scope>
    <source>
        <strain evidence="3">CECT 7735</strain>
    </source>
</reference>
<dbReference type="Proteomes" id="UP000051870">
    <property type="component" value="Unassembled WGS sequence"/>
</dbReference>
<dbReference type="InterPro" id="IPR007345">
    <property type="entry name" value="Polysacch_pyruvyl_Trfase"/>
</dbReference>
<evidence type="ECO:0000313" key="3">
    <source>
        <dbReference type="Proteomes" id="UP000051870"/>
    </source>
</evidence>
<dbReference type="Pfam" id="PF04230">
    <property type="entry name" value="PS_pyruv_trans"/>
    <property type="match status" value="1"/>
</dbReference>
<dbReference type="RefSeq" id="WP_082645089.1">
    <property type="nucleotide sequence ID" value="NZ_CYTW01000001.1"/>
</dbReference>
<name>A0A0P1IL08_9RHOB</name>
<dbReference type="PANTHER" id="PTHR36836">
    <property type="entry name" value="COLANIC ACID BIOSYNTHESIS PROTEIN WCAK"/>
    <property type="match status" value="1"/>
</dbReference>